<dbReference type="Pfam" id="PF00633">
    <property type="entry name" value="HHH"/>
    <property type="match status" value="1"/>
</dbReference>
<proteinExistence type="inferred from homology"/>
<evidence type="ECO:0000256" key="6">
    <source>
        <dbReference type="ARBA" id="ARBA00023004"/>
    </source>
</evidence>
<dbReference type="FunFam" id="1.10.340.30:FF:000001">
    <property type="entry name" value="Endonuclease III"/>
    <property type="match status" value="1"/>
</dbReference>
<dbReference type="InterPro" id="IPR004036">
    <property type="entry name" value="Endonuclease-III-like_CS2"/>
</dbReference>
<dbReference type="Gene3D" id="1.10.1670.10">
    <property type="entry name" value="Helix-hairpin-Helix base-excision DNA repair enzymes (C-terminal)"/>
    <property type="match status" value="1"/>
</dbReference>
<gene>
    <name evidence="12 14" type="primary">nth</name>
    <name evidence="14" type="ORF">HYY20_07845</name>
</gene>
<dbReference type="FunFam" id="1.10.1670.10:FF:000001">
    <property type="entry name" value="Endonuclease III"/>
    <property type="match status" value="1"/>
</dbReference>
<dbReference type="Proteomes" id="UP000769766">
    <property type="component" value="Unassembled WGS sequence"/>
</dbReference>
<comment type="caution">
    <text evidence="12">Lacks conserved residue(s) required for the propagation of feature annotation.</text>
</comment>
<dbReference type="SUPFAM" id="SSF48150">
    <property type="entry name" value="DNA-glycosylase"/>
    <property type="match status" value="1"/>
</dbReference>
<evidence type="ECO:0000256" key="8">
    <source>
        <dbReference type="ARBA" id="ARBA00023125"/>
    </source>
</evidence>
<dbReference type="SMART" id="SM00478">
    <property type="entry name" value="ENDO3c"/>
    <property type="match status" value="1"/>
</dbReference>
<evidence type="ECO:0000256" key="9">
    <source>
        <dbReference type="ARBA" id="ARBA00023204"/>
    </source>
</evidence>
<dbReference type="GO" id="GO:0019104">
    <property type="term" value="F:DNA N-glycosylase activity"/>
    <property type="evidence" value="ECO:0007669"/>
    <property type="project" value="UniProtKB-UniRule"/>
</dbReference>
<dbReference type="HAMAP" id="MF_00942">
    <property type="entry name" value="Nth"/>
    <property type="match status" value="1"/>
</dbReference>
<dbReference type="NCBIfam" id="TIGR01083">
    <property type="entry name" value="nth"/>
    <property type="match status" value="1"/>
</dbReference>
<sequence length="210" mass="23654">MSKAQQILEILQAEYPDARITLNYSNPLELLIATILAAQCTDERVNQVTQGLFRKYRTPEDYVRVDPRELEEDIRSTGFYKNKAKSIVGCCQKLLKDFGGAVPATEEGLLTLPGVGRKTAHLVLGNAFGQPALAVDTHVKRVAQRLGLAHSSDPDEVERELCRQIPPEQWVQATHLLVFHGRKVCQAKRPLTERCRLRELCDWHQTKKGG</sequence>
<evidence type="ECO:0000256" key="1">
    <source>
        <dbReference type="ARBA" id="ARBA00008343"/>
    </source>
</evidence>
<accession>A0A932FWR1</accession>
<keyword evidence="5 12" id="KW-0378">Hydrolase</keyword>
<evidence type="ECO:0000256" key="3">
    <source>
        <dbReference type="ARBA" id="ARBA00022723"/>
    </source>
</evidence>
<comment type="caution">
    <text evidence="14">The sequence shown here is derived from an EMBL/GenBank/DDBJ whole genome shotgun (WGS) entry which is preliminary data.</text>
</comment>
<keyword evidence="7" id="KW-0411">Iron-sulfur</keyword>
<evidence type="ECO:0000313" key="14">
    <source>
        <dbReference type="EMBL" id="MBI2876778.1"/>
    </source>
</evidence>
<keyword evidence="2" id="KW-0004">4Fe-4S</keyword>
<feature type="domain" description="HhH-GPD" evidence="13">
    <location>
        <begin position="36"/>
        <end position="183"/>
    </location>
</feature>
<dbReference type="InterPro" id="IPR005759">
    <property type="entry name" value="Nth"/>
</dbReference>
<dbReference type="PANTHER" id="PTHR10359:SF18">
    <property type="entry name" value="ENDONUCLEASE III"/>
    <property type="match status" value="1"/>
</dbReference>
<dbReference type="PANTHER" id="PTHR10359">
    <property type="entry name" value="A/G-SPECIFIC ADENINE GLYCOSYLASE/ENDONUCLEASE III"/>
    <property type="match status" value="1"/>
</dbReference>
<keyword evidence="14" id="KW-0540">Nuclease</keyword>
<keyword evidence="10 12" id="KW-0456">Lyase</keyword>
<dbReference type="EC" id="4.2.99.18" evidence="12"/>
<evidence type="ECO:0000256" key="12">
    <source>
        <dbReference type="HAMAP-Rule" id="MF_00942"/>
    </source>
</evidence>
<evidence type="ECO:0000256" key="10">
    <source>
        <dbReference type="ARBA" id="ARBA00023239"/>
    </source>
</evidence>
<comment type="function">
    <text evidence="12">DNA repair enzyme that has both DNA N-glycosylase activity and AP-lyase activity. The DNA N-glycosylase activity releases various damaged pyrimidines from DNA by cleaving the N-glycosidic bond, leaving an AP (apurinic/apyrimidinic) site. The AP-lyase activity cleaves the phosphodiester bond 3' to the AP site by a beta-elimination, leaving a 3'-terminal unsaturated sugar and a product with a terminal 5'-phosphate.</text>
</comment>
<keyword evidence="9 12" id="KW-0234">DNA repair</keyword>
<dbReference type="GO" id="GO:0051539">
    <property type="term" value="F:4 iron, 4 sulfur cluster binding"/>
    <property type="evidence" value="ECO:0007669"/>
    <property type="project" value="UniProtKB-KW"/>
</dbReference>
<dbReference type="InterPro" id="IPR023170">
    <property type="entry name" value="HhH_base_excis_C"/>
</dbReference>
<dbReference type="EMBL" id="JACPRF010000235">
    <property type="protein sequence ID" value="MBI2876778.1"/>
    <property type="molecule type" value="Genomic_DNA"/>
</dbReference>
<organism evidence="14 15">
    <name type="scientific">Tectimicrobiota bacterium</name>
    <dbReference type="NCBI Taxonomy" id="2528274"/>
    <lineage>
        <taxon>Bacteria</taxon>
        <taxon>Pseudomonadati</taxon>
        <taxon>Nitrospinota/Tectimicrobiota group</taxon>
        <taxon>Candidatus Tectimicrobiota</taxon>
    </lineage>
</organism>
<dbReference type="PIRSF" id="PIRSF001435">
    <property type="entry name" value="Nth"/>
    <property type="match status" value="1"/>
</dbReference>
<comment type="similarity">
    <text evidence="1 12">Belongs to the Nth/MutY family.</text>
</comment>
<evidence type="ECO:0000256" key="5">
    <source>
        <dbReference type="ARBA" id="ARBA00022801"/>
    </source>
</evidence>
<evidence type="ECO:0000256" key="4">
    <source>
        <dbReference type="ARBA" id="ARBA00022763"/>
    </source>
</evidence>
<dbReference type="GO" id="GO:0046872">
    <property type="term" value="F:metal ion binding"/>
    <property type="evidence" value="ECO:0007669"/>
    <property type="project" value="UniProtKB-KW"/>
</dbReference>
<evidence type="ECO:0000259" key="13">
    <source>
        <dbReference type="SMART" id="SM00478"/>
    </source>
</evidence>
<dbReference type="AlphaFoldDB" id="A0A932FWR1"/>
<dbReference type="GO" id="GO:0006285">
    <property type="term" value="P:base-excision repair, AP site formation"/>
    <property type="evidence" value="ECO:0007669"/>
    <property type="project" value="TreeGrafter"/>
</dbReference>
<dbReference type="Gene3D" id="1.10.340.30">
    <property type="entry name" value="Hypothetical protein, domain 2"/>
    <property type="match status" value="1"/>
</dbReference>
<dbReference type="PROSITE" id="PS01155">
    <property type="entry name" value="ENDONUCLEASE_III_2"/>
    <property type="match status" value="1"/>
</dbReference>
<keyword evidence="8 12" id="KW-0238">DNA-binding</keyword>
<dbReference type="GO" id="GO:0003677">
    <property type="term" value="F:DNA binding"/>
    <property type="evidence" value="ECO:0007669"/>
    <property type="project" value="UniProtKB-UniRule"/>
</dbReference>
<comment type="catalytic activity">
    <reaction evidence="12">
        <text>2'-deoxyribonucleotide-(2'-deoxyribose 5'-phosphate)-2'-deoxyribonucleotide-DNA = a 3'-end 2'-deoxyribonucleotide-(2,3-dehydro-2,3-deoxyribose 5'-phosphate)-DNA + a 5'-end 5'-phospho-2'-deoxyribonucleoside-DNA + H(+)</text>
        <dbReference type="Rhea" id="RHEA:66592"/>
        <dbReference type="Rhea" id="RHEA-COMP:13180"/>
        <dbReference type="Rhea" id="RHEA-COMP:16897"/>
        <dbReference type="Rhea" id="RHEA-COMP:17067"/>
        <dbReference type="ChEBI" id="CHEBI:15378"/>
        <dbReference type="ChEBI" id="CHEBI:136412"/>
        <dbReference type="ChEBI" id="CHEBI:157695"/>
        <dbReference type="ChEBI" id="CHEBI:167181"/>
        <dbReference type="EC" id="4.2.99.18"/>
    </reaction>
</comment>
<keyword evidence="11 12" id="KW-0326">Glycosidase</keyword>
<evidence type="ECO:0000256" key="7">
    <source>
        <dbReference type="ARBA" id="ARBA00023014"/>
    </source>
</evidence>
<protein>
    <recommendedName>
        <fullName evidence="12">Endonuclease III</fullName>
        <ecNumber evidence="12">4.2.99.18</ecNumber>
    </recommendedName>
    <alternativeName>
        <fullName evidence="12">DNA-(apurinic or apyrimidinic site) lyase</fullName>
    </alternativeName>
</protein>
<dbReference type="InterPro" id="IPR011257">
    <property type="entry name" value="DNA_glycosylase"/>
</dbReference>
<evidence type="ECO:0000313" key="15">
    <source>
        <dbReference type="Proteomes" id="UP000769766"/>
    </source>
</evidence>
<dbReference type="CDD" id="cd00056">
    <property type="entry name" value="ENDO3c"/>
    <property type="match status" value="1"/>
</dbReference>
<dbReference type="GO" id="GO:0140078">
    <property type="term" value="F:class I DNA-(apurinic or apyrimidinic site) endonuclease activity"/>
    <property type="evidence" value="ECO:0007669"/>
    <property type="project" value="UniProtKB-EC"/>
</dbReference>
<evidence type="ECO:0000256" key="2">
    <source>
        <dbReference type="ARBA" id="ARBA00022485"/>
    </source>
</evidence>
<dbReference type="InterPro" id="IPR000445">
    <property type="entry name" value="HhH_motif"/>
</dbReference>
<evidence type="ECO:0000256" key="11">
    <source>
        <dbReference type="ARBA" id="ARBA00023295"/>
    </source>
</evidence>
<reference evidence="14" key="1">
    <citation type="submission" date="2020-07" db="EMBL/GenBank/DDBJ databases">
        <title>Huge and variable diversity of episymbiotic CPR bacteria and DPANN archaea in groundwater ecosystems.</title>
        <authorList>
            <person name="He C.Y."/>
            <person name="Keren R."/>
            <person name="Whittaker M."/>
            <person name="Farag I.F."/>
            <person name="Doudna J."/>
            <person name="Cate J.H.D."/>
            <person name="Banfield J.F."/>
        </authorList>
    </citation>
    <scope>NUCLEOTIDE SEQUENCE</scope>
    <source>
        <strain evidence="14">NC_groundwater_672_Ag_B-0.1um_62_36</strain>
    </source>
</reference>
<comment type="cofactor">
    <cofactor evidence="12">
        <name>[4Fe-4S] cluster</name>
        <dbReference type="ChEBI" id="CHEBI:49883"/>
    </cofactor>
    <text evidence="12">Binds 1 [4Fe-4S] cluster.</text>
</comment>
<keyword evidence="4 12" id="KW-0227">DNA damage</keyword>
<name>A0A932FWR1_UNCTE</name>
<dbReference type="Pfam" id="PF00730">
    <property type="entry name" value="HhH-GPD"/>
    <property type="match status" value="1"/>
</dbReference>
<keyword evidence="6" id="KW-0408">Iron</keyword>
<keyword evidence="14" id="KW-0255">Endonuclease</keyword>
<keyword evidence="3" id="KW-0479">Metal-binding</keyword>
<dbReference type="InterPro" id="IPR003265">
    <property type="entry name" value="HhH-GPD_domain"/>
</dbReference>